<feature type="transmembrane region" description="Helical" evidence="16">
    <location>
        <begin position="220"/>
        <end position="244"/>
    </location>
</feature>
<dbReference type="AlphaFoldDB" id="A7BG40"/>
<gene>
    <name evidence="19" type="primary">nad4</name>
</gene>
<comment type="catalytic activity">
    <reaction evidence="15 16">
        <text>a ubiquinone + NADH + 5 H(+)(in) = a ubiquinol + NAD(+) + 4 H(+)(out)</text>
        <dbReference type="Rhea" id="RHEA:29091"/>
        <dbReference type="Rhea" id="RHEA-COMP:9565"/>
        <dbReference type="Rhea" id="RHEA-COMP:9566"/>
        <dbReference type="ChEBI" id="CHEBI:15378"/>
        <dbReference type="ChEBI" id="CHEBI:16389"/>
        <dbReference type="ChEBI" id="CHEBI:17976"/>
        <dbReference type="ChEBI" id="CHEBI:57540"/>
        <dbReference type="ChEBI" id="CHEBI:57945"/>
        <dbReference type="EC" id="7.1.1.2"/>
    </reaction>
</comment>
<comment type="subcellular location">
    <subcellularLocation>
        <location evidence="1 16">Mitochondrion membrane</location>
        <topology evidence="1 16">Multi-pass membrane protein</topology>
    </subcellularLocation>
</comment>
<dbReference type="EMBL" id="AB266515">
    <property type="protein sequence ID" value="BAF73643.1"/>
    <property type="molecule type" value="Genomic_DNA"/>
</dbReference>
<dbReference type="GO" id="GO:0031966">
    <property type="term" value="C:mitochondrial membrane"/>
    <property type="evidence" value="ECO:0007669"/>
    <property type="project" value="UniProtKB-SubCell"/>
</dbReference>
<dbReference type="InterPro" id="IPR003918">
    <property type="entry name" value="NADH_UbQ_OxRdtase"/>
</dbReference>
<evidence type="ECO:0000256" key="9">
    <source>
        <dbReference type="ARBA" id="ARBA00022982"/>
    </source>
</evidence>
<keyword evidence="9 16" id="KW-0249">Electron transport</keyword>
<evidence type="ECO:0000256" key="2">
    <source>
        <dbReference type="ARBA" id="ARBA00009025"/>
    </source>
</evidence>
<dbReference type="GO" id="GO:0015990">
    <property type="term" value="P:electron transport coupled proton transport"/>
    <property type="evidence" value="ECO:0007669"/>
    <property type="project" value="TreeGrafter"/>
</dbReference>
<dbReference type="GO" id="GO:0008137">
    <property type="term" value="F:NADH dehydrogenase (ubiquinone) activity"/>
    <property type="evidence" value="ECO:0007669"/>
    <property type="project" value="UniProtKB-UniRule"/>
</dbReference>
<keyword evidence="10 16" id="KW-1133">Transmembrane helix</keyword>
<dbReference type="Pfam" id="PF01059">
    <property type="entry name" value="Oxidored_q5_N"/>
    <property type="match status" value="1"/>
</dbReference>
<feature type="transmembrane region" description="Helical" evidence="16">
    <location>
        <begin position="347"/>
        <end position="365"/>
    </location>
</feature>
<keyword evidence="5 16" id="KW-0813">Transport</keyword>
<comment type="similarity">
    <text evidence="2 16">Belongs to the complex I subunit 4 family.</text>
</comment>
<feature type="transmembrane region" description="Helical" evidence="16">
    <location>
        <begin position="7"/>
        <end position="34"/>
    </location>
</feature>
<evidence type="ECO:0000256" key="7">
    <source>
        <dbReference type="ARBA" id="ARBA00022692"/>
    </source>
</evidence>
<feature type="transmembrane region" description="Helical" evidence="16">
    <location>
        <begin position="142"/>
        <end position="166"/>
    </location>
</feature>
<evidence type="ECO:0000256" key="4">
    <source>
        <dbReference type="ARBA" id="ARBA00021006"/>
    </source>
</evidence>
<evidence type="ECO:0000256" key="11">
    <source>
        <dbReference type="ARBA" id="ARBA00023027"/>
    </source>
</evidence>
<evidence type="ECO:0000256" key="3">
    <source>
        <dbReference type="ARBA" id="ARBA00012944"/>
    </source>
</evidence>
<feature type="transmembrane region" description="Helical" evidence="16">
    <location>
        <begin position="54"/>
        <end position="74"/>
    </location>
</feature>
<evidence type="ECO:0000256" key="13">
    <source>
        <dbReference type="ARBA" id="ARBA00023128"/>
    </source>
</evidence>
<evidence type="ECO:0000256" key="10">
    <source>
        <dbReference type="ARBA" id="ARBA00022989"/>
    </source>
</evidence>
<dbReference type="GO" id="GO:0003954">
    <property type="term" value="F:NADH dehydrogenase activity"/>
    <property type="evidence" value="ECO:0007669"/>
    <property type="project" value="TreeGrafter"/>
</dbReference>
<evidence type="ECO:0000259" key="17">
    <source>
        <dbReference type="Pfam" id="PF00361"/>
    </source>
</evidence>
<evidence type="ECO:0000256" key="5">
    <source>
        <dbReference type="ARBA" id="ARBA00022448"/>
    </source>
</evidence>
<keyword evidence="8" id="KW-1278">Translocase</keyword>
<accession>A7BG40</accession>
<keyword evidence="13 16" id="KW-0496">Mitochondrion</keyword>
<evidence type="ECO:0000256" key="6">
    <source>
        <dbReference type="ARBA" id="ARBA00022660"/>
    </source>
</evidence>
<dbReference type="InterPro" id="IPR000260">
    <property type="entry name" value="NADH4_N"/>
</dbReference>
<feature type="transmembrane region" description="Helical" evidence="16">
    <location>
        <begin position="86"/>
        <end position="103"/>
    </location>
</feature>
<dbReference type="PANTHER" id="PTHR43507:SF20">
    <property type="entry name" value="NADH-UBIQUINONE OXIDOREDUCTASE CHAIN 4"/>
    <property type="match status" value="1"/>
</dbReference>
<proteinExistence type="inferred from homology"/>
<evidence type="ECO:0000259" key="18">
    <source>
        <dbReference type="Pfam" id="PF01059"/>
    </source>
</evidence>
<name>A7BG40_9MOLL</name>
<feature type="transmembrane region" description="Helical" evidence="16">
    <location>
        <begin position="250"/>
        <end position="270"/>
    </location>
</feature>
<dbReference type="InterPro" id="IPR001750">
    <property type="entry name" value="ND/Mrp_TM"/>
</dbReference>
<feature type="domain" description="NADH:quinone oxidoreductase/Mrp antiporter transmembrane" evidence="17">
    <location>
        <begin position="104"/>
        <end position="391"/>
    </location>
</feature>
<geneLocation type="mitochondrion" evidence="19"/>
<evidence type="ECO:0000256" key="8">
    <source>
        <dbReference type="ARBA" id="ARBA00022967"/>
    </source>
</evidence>
<feature type="transmembrane region" description="Helical" evidence="16">
    <location>
        <begin position="277"/>
        <end position="299"/>
    </location>
</feature>
<sequence>MSLIFVLLMLILFNGVFIWEIYMWIFMLMSILMMKFLNIEVWGLYSYIFYVDSMSGMLVILSLWISGLMFLASYSSVKLKKNKMKYFLEVVCVLCLIILIFFFSNDLFFFYIFFEISLIPTLLLIIGWGYQPERLQAGMYMMLYTISASLPLLLSIMMVGNLNSSYSMGLLMYINMYMFYKSVSSLWFLGFMLAFLVKLPMFFVHLWLPKAHVEAPVAGSMILAGVLLKLGGYGIIRFLSIFFIHELLMSKMVMIMALWGGVITSIICVGQSDIKSLIAYSSVGHMGVMLGGMISKFMWGWEGAVLMMIAHGLCSSGLFCLANLVYEKLKTRSLYLYGGMINVNSMMSLFWFLLCISNMGAPPFINLMSEVMLFCSLFMYSNWYLLIIIVVVFLAGLYNLLLFIIIQHGLVLSFSSGIYVNKSSEMLLIFLHLFPLLGFIFNISMLSKIFLF</sequence>
<evidence type="ECO:0000256" key="14">
    <source>
        <dbReference type="ARBA" id="ARBA00023136"/>
    </source>
</evidence>
<evidence type="ECO:0000256" key="16">
    <source>
        <dbReference type="RuleBase" id="RU003297"/>
    </source>
</evidence>
<reference evidence="19" key="1">
    <citation type="journal article" date="2007" name="Mol. Phylogenet. Evol.">
        <title>Mitochondrial genome structure and evolution in the living fossil vampire squid, Vampyroteuthis infernalis, and extant cephalopods.</title>
        <authorList>
            <person name="Yokobori S."/>
            <person name="Lindsay D.J."/>
            <person name="Yoshida M."/>
            <person name="Tsuchiya K."/>
            <person name="Yamagishi A."/>
            <person name="Maruyama T."/>
            <person name="Oshima T."/>
        </authorList>
    </citation>
    <scope>NUCLEOTIDE SEQUENCE</scope>
</reference>
<evidence type="ECO:0000256" key="1">
    <source>
        <dbReference type="ARBA" id="ARBA00004225"/>
    </source>
</evidence>
<keyword evidence="6 16" id="KW-0679">Respiratory chain</keyword>
<dbReference type="EC" id="7.1.1.2" evidence="3 16"/>
<comment type="function">
    <text evidence="16">Core subunit of the mitochondrial membrane respiratory chain NADH dehydrogenase (Complex I) which catalyzes electron transfer from NADH through the respiratory chain, using ubiquinone as an electron acceptor. Essential for the catalytic activity and assembly of complex I.</text>
</comment>
<feature type="transmembrane region" description="Helical" evidence="16">
    <location>
        <begin position="109"/>
        <end position="130"/>
    </location>
</feature>
<keyword evidence="14 16" id="KW-0472">Membrane</keyword>
<evidence type="ECO:0000256" key="15">
    <source>
        <dbReference type="ARBA" id="ARBA00049551"/>
    </source>
</evidence>
<dbReference type="GO" id="GO:0042773">
    <property type="term" value="P:ATP synthesis coupled electron transport"/>
    <property type="evidence" value="ECO:0007669"/>
    <property type="project" value="InterPro"/>
</dbReference>
<protein>
    <recommendedName>
        <fullName evidence="4 16">NADH-ubiquinone oxidoreductase chain 4</fullName>
        <ecNumber evidence="3 16">7.1.1.2</ecNumber>
    </recommendedName>
</protein>
<organism evidence="19">
    <name type="scientific">Vampyroteuthis infernalis</name>
    <dbReference type="NCBI Taxonomy" id="55288"/>
    <lineage>
        <taxon>Eukaryota</taxon>
        <taxon>Metazoa</taxon>
        <taxon>Spiralia</taxon>
        <taxon>Lophotrochozoa</taxon>
        <taxon>Mollusca</taxon>
        <taxon>Cephalopoda</taxon>
        <taxon>Coleoidea</taxon>
        <taxon>Octopodiformes</taxon>
        <taxon>Vampyromorpha</taxon>
        <taxon>Vampyroteuthidae</taxon>
        <taxon>Vampyroteuthis</taxon>
    </lineage>
</organism>
<keyword evidence="11 16" id="KW-0520">NAD</keyword>
<keyword evidence="7 16" id="KW-0812">Transmembrane</keyword>
<feature type="domain" description="NADH:ubiquinone oxidoreductase chain 4 N-terminal" evidence="18">
    <location>
        <begin position="3"/>
        <end position="99"/>
    </location>
</feature>
<evidence type="ECO:0000256" key="12">
    <source>
        <dbReference type="ARBA" id="ARBA00023075"/>
    </source>
</evidence>
<dbReference type="GO" id="GO:0048039">
    <property type="term" value="F:ubiquinone binding"/>
    <property type="evidence" value="ECO:0007669"/>
    <property type="project" value="TreeGrafter"/>
</dbReference>
<feature type="transmembrane region" description="Helical" evidence="16">
    <location>
        <begin position="305"/>
        <end position="326"/>
    </location>
</feature>
<feature type="transmembrane region" description="Helical" evidence="16">
    <location>
        <begin position="426"/>
        <end position="451"/>
    </location>
</feature>
<evidence type="ECO:0000313" key="19">
    <source>
        <dbReference type="EMBL" id="BAF73643.1"/>
    </source>
</evidence>
<dbReference type="PANTHER" id="PTHR43507">
    <property type="entry name" value="NADH-UBIQUINONE OXIDOREDUCTASE CHAIN 4"/>
    <property type="match status" value="1"/>
</dbReference>
<dbReference type="Pfam" id="PF00361">
    <property type="entry name" value="Proton_antipo_M"/>
    <property type="match status" value="1"/>
</dbReference>
<feature type="transmembrane region" description="Helical" evidence="16">
    <location>
        <begin position="186"/>
        <end position="208"/>
    </location>
</feature>
<dbReference type="PRINTS" id="PR01437">
    <property type="entry name" value="NUOXDRDTASE4"/>
</dbReference>
<keyword evidence="12 16" id="KW-0830">Ubiquinone</keyword>